<evidence type="ECO:0000313" key="10">
    <source>
        <dbReference type="Proteomes" id="UP000092443"/>
    </source>
</evidence>
<dbReference type="Pfam" id="PF17064">
    <property type="entry name" value="QVR"/>
    <property type="match status" value="1"/>
</dbReference>
<protein>
    <submittedName>
        <fullName evidence="11">Uncharacterized protein LOC119639212</fullName>
    </submittedName>
</protein>
<feature type="signal peptide" evidence="9">
    <location>
        <begin position="1"/>
        <end position="23"/>
    </location>
</feature>
<proteinExistence type="predicted"/>
<dbReference type="GO" id="GO:0030431">
    <property type="term" value="P:sleep"/>
    <property type="evidence" value="ECO:0007669"/>
    <property type="project" value="InterPro"/>
</dbReference>
<dbReference type="KEGG" id="gfs:119639212"/>
<evidence type="ECO:0000256" key="7">
    <source>
        <dbReference type="ARBA" id="ARBA00023180"/>
    </source>
</evidence>
<dbReference type="GO" id="GO:0032222">
    <property type="term" value="P:regulation of synaptic transmission, cholinergic"/>
    <property type="evidence" value="ECO:0007669"/>
    <property type="project" value="InterPro"/>
</dbReference>
<evidence type="ECO:0000313" key="11">
    <source>
        <dbReference type="RefSeq" id="XP_037892414.1"/>
    </source>
</evidence>
<feature type="chain" id="PRO_5038635269" evidence="9">
    <location>
        <begin position="24"/>
        <end position="168"/>
    </location>
</feature>
<evidence type="ECO:0000256" key="9">
    <source>
        <dbReference type="SAM" id="SignalP"/>
    </source>
</evidence>
<evidence type="ECO:0000256" key="5">
    <source>
        <dbReference type="ARBA" id="ARBA00022989"/>
    </source>
</evidence>
<evidence type="ECO:0000256" key="2">
    <source>
        <dbReference type="ARBA" id="ARBA00022622"/>
    </source>
</evidence>
<name>A0A9C6DXK8_9MUSC</name>
<evidence type="ECO:0000256" key="1">
    <source>
        <dbReference type="ARBA" id="ARBA00004589"/>
    </source>
</evidence>
<dbReference type="InterPro" id="IPR050975">
    <property type="entry name" value="Sleep_regulator"/>
</dbReference>
<evidence type="ECO:0000256" key="8">
    <source>
        <dbReference type="ARBA" id="ARBA00023288"/>
    </source>
</evidence>
<dbReference type="InterPro" id="IPR031424">
    <property type="entry name" value="QVR-like"/>
</dbReference>
<organism evidence="10 11">
    <name type="scientific">Glossina fuscipes</name>
    <dbReference type="NCBI Taxonomy" id="7396"/>
    <lineage>
        <taxon>Eukaryota</taxon>
        <taxon>Metazoa</taxon>
        <taxon>Ecdysozoa</taxon>
        <taxon>Arthropoda</taxon>
        <taxon>Hexapoda</taxon>
        <taxon>Insecta</taxon>
        <taxon>Pterygota</taxon>
        <taxon>Neoptera</taxon>
        <taxon>Endopterygota</taxon>
        <taxon>Diptera</taxon>
        <taxon>Brachycera</taxon>
        <taxon>Muscomorpha</taxon>
        <taxon>Hippoboscoidea</taxon>
        <taxon>Glossinidae</taxon>
        <taxon>Glossina</taxon>
    </lineage>
</organism>
<dbReference type="AlphaFoldDB" id="A0A9C6DXK8"/>
<dbReference type="GeneID" id="119639212"/>
<evidence type="ECO:0000256" key="4">
    <source>
        <dbReference type="ARBA" id="ARBA00022729"/>
    </source>
</evidence>
<dbReference type="PANTHER" id="PTHR33562:SF29">
    <property type="entry name" value="PROTEIN SLEEPLESS"/>
    <property type="match status" value="1"/>
</dbReference>
<evidence type="ECO:0000256" key="6">
    <source>
        <dbReference type="ARBA" id="ARBA00023136"/>
    </source>
</evidence>
<keyword evidence="2" id="KW-0336">GPI-anchor</keyword>
<sequence length="168" mass="18818">MLTKIIISIVALYSVIISDQAYAIRCFKCLVTEEVSFANEEENLPNITPACSKFDSSSKFIVECPYSTMCMKTISTMYLQYGLEQNTITRGCAPQKSSTLVFRNGNWHKEDSVKDVYVEECRLINENVLAASVKTLCYCGSDLCNSAKRLIIPLCQLTTLSILLLINN</sequence>
<keyword evidence="4 9" id="KW-0732">Signal</keyword>
<reference evidence="11" key="1">
    <citation type="submission" date="2025-08" db="UniProtKB">
        <authorList>
            <consortium name="RefSeq"/>
        </authorList>
    </citation>
    <scope>IDENTIFICATION</scope>
    <source>
        <tissue evidence="11">Whole body pupa</tissue>
    </source>
</reference>
<accession>A0A9C6DXK8</accession>
<evidence type="ECO:0000256" key="3">
    <source>
        <dbReference type="ARBA" id="ARBA00022692"/>
    </source>
</evidence>
<gene>
    <name evidence="11" type="primary">LOC119639212</name>
</gene>
<comment type="subcellular location">
    <subcellularLocation>
        <location evidence="1">Membrane</location>
        <topology evidence="1">Lipid-anchor</topology>
        <topology evidence="1">GPI-anchor</topology>
    </subcellularLocation>
</comment>
<dbReference type="RefSeq" id="XP_037892414.1">
    <property type="nucleotide sequence ID" value="XM_038036486.1"/>
</dbReference>
<keyword evidence="5" id="KW-1133">Transmembrane helix</keyword>
<dbReference type="GO" id="GO:0098552">
    <property type="term" value="C:side of membrane"/>
    <property type="evidence" value="ECO:0007669"/>
    <property type="project" value="UniProtKB-KW"/>
</dbReference>
<keyword evidence="8" id="KW-0449">Lipoprotein</keyword>
<keyword evidence="3" id="KW-0812">Transmembrane</keyword>
<dbReference type="PANTHER" id="PTHR33562">
    <property type="entry name" value="ATILLA, ISOFORM B-RELATED-RELATED"/>
    <property type="match status" value="1"/>
</dbReference>
<keyword evidence="6" id="KW-0472">Membrane</keyword>
<dbReference type="Proteomes" id="UP000092443">
    <property type="component" value="Unplaced"/>
</dbReference>
<keyword evidence="10" id="KW-1185">Reference proteome</keyword>
<keyword evidence="7" id="KW-0325">Glycoprotein</keyword>